<reference evidence="1 2" key="1">
    <citation type="submission" date="2014-06" db="EMBL/GenBank/DDBJ databases">
        <title>Functional and comparative genomic analyses of the Drosophila gut microbiota identify candidate symbiosis factors.</title>
        <authorList>
            <person name="Newell P.D."/>
            <person name="Chaston J.M."/>
            <person name="Douglas A.E."/>
        </authorList>
    </citation>
    <scope>NUCLEOTIDE SEQUENCE [LARGE SCALE GENOMIC DNA]</scope>
    <source>
        <strain evidence="1 2">DmCS_006</strain>
    </source>
</reference>
<keyword evidence="2" id="KW-1185">Reference proteome</keyword>
<name>A0A094ZQ09_9PROT</name>
<dbReference type="PATRIC" id="fig|104102.7.peg.1245"/>
<gene>
    <name evidence="1" type="ORF">AtDm6_1255</name>
</gene>
<sequence length="134" mass="14707">MLEGIDYGVSHAAGFVFQGFQGCLKRCKRLLFRIFRGLFKHFKNGIQSTRAVACLLHMLDHEHQTSVETGHALLGKLFSRLGRILQGGRHGFGGLWHSLPHDGGQIAGVRHVTLNLAAIHGWHGDNGLHGRAAV</sequence>
<proteinExistence type="predicted"/>
<dbReference type="Proteomes" id="UP000029448">
    <property type="component" value="Unassembled WGS sequence"/>
</dbReference>
<evidence type="ECO:0000313" key="2">
    <source>
        <dbReference type="Proteomes" id="UP000029448"/>
    </source>
</evidence>
<comment type="caution">
    <text evidence="1">The sequence shown here is derived from an EMBL/GenBank/DDBJ whole genome shotgun (WGS) entry which is preliminary data.</text>
</comment>
<organism evidence="1 2">
    <name type="scientific">Acetobacter tropicalis</name>
    <dbReference type="NCBI Taxonomy" id="104102"/>
    <lineage>
        <taxon>Bacteria</taxon>
        <taxon>Pseudomonadati</taxon>
        <taxon>Pseudomonadota</taxon>
        <taxon>Alphaproteobacteria</taxon>
        <taxon>Acetobacterales</taxon>
        <taxon>Acetobacteraceae</taxon>
        <taxon>Acetobacter</taxon>
    </lineage>
</organism>
<protein>
    <submittedName>
        <fullName evidence="1">Uncharacterized protein</fullName>
    </submittedName>
</protein>
<evidence type="ECO:0000313" key="1">
    <source>
        <dbReference type="EMBL" id="KGB24306.1"/>
    </source>
</evidence>
<dbReference type="EMBL" id="JOKM01000047">
    <property type="protein sequence ID" value="KGB24306.1"/>
    <property type="molecule type" value="Genomic_DNA"/>
</dbReference>
<dbReference type="AlphaFoldDB" id="A0A094ZQ09"/>
<accession>A0A094ZQ09</accession>